<comment type="similarity">
    <text evidence="5">Belongs to the DEAD box helicase family.</text>
</comment>
<dbReference type="RefSeq" id="WP_128519895.1">
    <property type="nucleotide sequence ID" value="NZ_CAUWBR010000017.1"/>
</dbReference>
<dbReference type="InterPro" id="IPR001650">
    <property type="entry name" value="Helicase_C-like"/>
</dbReference>
<evidence type="ECO:0000259" key="8">
    <source>
        <dbReference type="PROSITE" id="PS51194"/>
    </source>
</evidence>
<keyword evidence="2" id="KW-0378">Hydrolase</keyword>
<protein>
    <submittedName>
        <fullName evidence="9">DEAD/DEAH box helicase</fullName>
    </submittedName>
</protein>
<dbReference type="InterPro" id="IPR044742">
    <property type="entry name" value="DEAD/DEAH_RhlB"/>
</dbReference>
<dbReference type="GO" id="GO:0016787">
    <property type="term" value="F:hydrolase activity"/>
    <property type="evidence" value="ECO:0007669"/>
    <property type="project" value="UniProtKB-KW"/>
</dbReference>
<feature type="compositionally biased region" description="Basic residues" evidence="6">
    <location>
        <begin position="390"/>
        <end position="403"/>
    </location>
</feature>
<dbReference type="InterPro" id="IPR050079">
    <property type="entry name" value="DEAD_box_RNA_helicase"/>
</dbReference>
<dbReference type="PANTHER" id="PTHR47959:SF1">
    <property type="entry name" value="ATP-DEPENDENT RNA HELICASE DBPA"/>
    <property type="match status" value="1"/>
</dbReference>
<dbReference type="GO" id="GO:0003676">
    <property type="term" value="F:nucleic acid binding"/>
    <property type="evidence" value="ECO:0007669"/>
    <property type="project" value="InterPro"/>
</dbReference>
<dbReference type="CDD" id="cd18787">
    <property type="entry name" value="SF2_C_DEAD"/>
    <property type="match status" value="1"/>
</dbReference>
<keyword evidence="3 9" id="KW-0347">Helicase</keyword>
<keyword evidence="10" id="KW-1185">Reference proteome</keyword>
<evidence type="ECO:0000313" key="10">
    <source>
        <dbReference type="Proteomes" id="UP000276568"/>
    </source>
</evidence>
<evidence type="ECO:0000256" key="5">
    <source>
        <dbReference type="ARBA" id="ARBA00038437"/>
    </source>
</evidence>
<name>A0A3N0I3Z7_9FIRM</name>
<dbReference type="Proteomes" id="UP000276568">
    <property type="component" value="Unassembled WGS sequence"/>
</dbReference>
<feature type="domain" description="Helicase ATP-binding" evidence="7">
    <location>
        <begin position="27"/>
        <end position="194"/>
    </location>
</feature>
<feature type="region of interest" description="Disordered" evidence="6">
    <location>
        <begin position="390"/>
        <end position="442"/>
    </location>
</feature>
<gene>
    <name evidence="9" type="ORF">EDX97_04060</name>
</gene>
<dbReference type="Gene3D" id="3.40.50.300">
    <property type="entry name" value="P-loop containing nucleotide triphosphate hydrolases"/>
    <property type="match status" value="2"/>
</dbReference>
<evidence type="ECO:0000256" key="2">
    <source>
        <dbReference type="ARBA" id="ARBA00022801"/>
    </source>
</evidence>
<feature type="compositionally biased region" description="Basic and acidic residues" evidence="6">
    <location>
        <begin position="422"/>
        <end position="442"/>
    </location>
</feature>
<dbReference type="InterPro" id="IPR014001">
    <property type="entry name" value="Helicase_ATP-bd"/>
</dbReference>
<dbReference type="SMART" id="SM00490">
    <property type="entry name" value="HELICc"/>
    <property type="match status" value="1"/>
</dbReference>
<dbReference type="GO" id="GO:0003724">
    <property type="term" value="F:RNA helicase activity"/>
    <property type="evidence" value="ECO:0007669"/>
    <property type="project" value="TreeGrafter"/>
</dbReference>
<keyword evidence="1" id="KW-0547">Nucleotide-binding</keyword>
<dbReference type="CDD" id="cd00268">
    <property type="entry name" value="DEADc"/>
    <property type="match status" value="1"/>
</dbReference>
<evidence type="ECO:0000256" key="6">
    <source>
        <dbReference type="SAM" id="MobiDB-lite"/>
    </source>
</evidence>
<feature type="domain" description="Helicase C-terminal" evidence="8">
    <location>
        <begin position="221"/>
        <end position="365"/>
    </location>
</feature>
<dbReference type="InterPro" id="IPR011545">
    <property type="entry name" value="DEAD/DEAH_box_helicase_dom"/>
</dbReference>
<dbReference type="GO" id="GO:0005524">
    <property type="term" value="F:ATP binding"/>
    <property type="evidence" value="ECO:0007669"/>
    <property type="project" value="UniProtKB-KW"/>
</dbReference>
<evidence type="ECO:0000259" key="7">
    <source>
        <dbReference type="PROSITE" id="PS51192"/>
    </source>
</evidence>
<dbReference type="SUPFAM" id="SSF52540">
    <property type="entry name" value="P-loop containing nucleoside triphosphate hydrolases"/>
    <property type="match status" value="1"/>
</dbReference>
<comment type="caution">
    <text evidence="9">The sequence shown here is derived from an EMBL/GenBank/DDBJ whole genome shotgun (WGS) entry which is preliminary data.</text>
</comment>
<dbReference type="EMBL" id="RJQC01000001">
    <property type="protein sequence ID" value="RNM31735.1"/>
    <property type="molecule type" value="Genomic_DNA"/>
</dbReference>
<sequence>MTYSTIVQRIMEIEHFKELTPIQSEILNMSNKTRDVIGISSTGSGKTHAFFMPIMEQIDPNKNEVQAVISTPTRELAYQLYERCKKLTDVLGMRVKLVTGGSEKKTSTLLPHIVIGTPGRMKDVFLQDKILRLDTAKVMVIDEADMTLEFGFLEDIDTILSHMNKKIQLMVFSATVPEALKPFLKKYLHDPYMIQIDEKENFQANVKHILVPCKHKTYSEKLLDILPAIQPYVCLIFANTNEEAEELAKVLRAHDYDLVEIHGSMESRERLKSIRLINAQKKSYIVATDIAARGIDLDGVTHVISCGFPKDLKYYIHRAGRTGRANRDGICIALYQDKDAKAIQTLSKEVKFHHEDVKKGQWVELKPYFPKKKPHQKDEFDEEIERIVHRKKQKVKPGYKKKQKQEIDRLKRKRKRQMIQKDIQRQKKERAKQKQREKANRS</sequence>
<dbReference type="AlphaFoldDB" id="A0A3N0I3Z7"/>
<dbReference type="SMART" id="SM00487">
    <property type="entry name" value="DEXDc"/>
    <property type="match status" value="1"/>
</dbReference>
<evidence type="ECO:0000256" key="3">
    <source>
        <dbReference type="ARBA" id="ARBA00022806"/>
    </source>
</evidence>
<accession>A0A3N0I3Z7</accession>
<dbReference type="InterPro" id="IPR027417">
    <property type="entry name" value="P-loop_NTPase"/>
</dbReference>
<proteinExistence type="inferred from homology"/>
<dbReference type="Pfam" id="PF00270">
    <property type="entry name" value="DEAD"/>
    <property type="match status" value="1"/>
</dbReference>
<dbReference type="GO" id="GO:0005829">
    <property type="term" value="C:cytosol"/>
    <property type="evidence" value="ECO:0007669"/>
    <property type="project" value="TreeGrafter"/>
</dbReference>
<dbReference type="OrthoDB" id="9805696at2"/>
<dbReference type="Pfam" id="PF00271">
    <property type="entry name" value="Helicase_C"/>
    <property type="match status" value="1"/>
</dbReference>
<evidence type="ECO:0000256" key="1">
    <source>
        <dbReference type="ARBA" id="ARBA00022741"/>
    </source>
</evidence>
<reference evidence="9 10" key="1">
    <citation type="submission" date="2018-11" db="EMBL/GenBank/DDBJ databases">
        <title>Clostridium sp. nov., a member of the family Erysipelotrichaceae isolated from pig faeces.</title>
        <authorList>
            <person name="Chang Y.-H."/>
        </authorList>
    </citation>
    <scope>NUCLEOTIDE SEQUENCE [LARGE SCALE GENOMIC DNA]</scope>
    <source>
        <strain evidence="9 10">YH-panp20</strain>
    </source>
</reference>
<evidence type="ECO:0000313" key="9">
    <source>
        <dbReference type="EMBL" id="RNM31735.1"/>
    </source>
</evidence>
<dbReference type="PANTHER" id="PTHR47959">
    <property type="entry name" value="ATP-DEPENDENT RNA HELICASE RHLE-RELATED"/>
    <property type="match status" value="1"/>
</dbReference>
<organism evidence="9 10">
    <name type="scientific">Absicoccus porci</name>
    <dbReference type="NCBI Taxonomy" id="2486576"/>
    <lineage>
        <taxon>Bacteria</taxon>
        <taxon>Bacillati</taxon>
        <taxon>Bacillota</taxon>
        <taxon>Erysipelotrichia</taxon>
        <taxon>Erysipelotrichales</taxon>
        <taxon>Erysipelotrichaceae</taxon>
        <taxon>Absicoccus</taxon>
    </lineage>
</organism>
<evidence type="ECO:0000256" key="4">
    <source>
        <dbReference type="ARBA" id="ARBA00022840"/>
    </source>
</evidence>
<dbReference type="PROSITE" id="PS51192">
    <property type="entry name" value="HELICASE_ATP_BIND_1"/>
    <property type="match status" value="1"/>
</dbReference>
<keyword evidence="4" id="KW-0067">ATP-binding</keyword>
<dbReference type="PROSITE" id="PS51194">
    <property type="entry name" value="HELICASE_CTER"/>
    <property type="match status" value="1"/>
</dbReference>